<proteinExistence type="inferred from homology"/>
<dbReference type="InterPro" id="IPR037233">
    <property type="entry name" value="CcmK-like_sf"/>
</dbReference>
<dbReference type="GO" id="GO:0031469">
    <property type="term" value="C:bacterial microcompartment"/>
    <property type="evidence" value="ECO:0007669"/>
    <property type="project" value="UniProtKB-SubCell"/>
</dbReference>
<dbReference type="SMART" id="SM00877">
    <property type="entry name" value="BMC"/>
    <property type="match status" value="2"/>
</dbReference>
<evidence type="ECO:0000313" key="6">
    <source>
        <dbReference type="EMBL" id="MBI4595033.1"/>
    </source>
</evidence>
<gene>
    <name evidence="6" type="ORF">HY730_01490</name>
</gene>
<evidence type="ECO:0000259" key="5">
    <source>
        <dbReference type="PROSITE" id="PS51930"/>
    </source>
</evidence>
<dbReference type="Proteomes" id="UP000772181">
    <property type="component" value="Unassembled WGS sequence"/>
</dbReference>
<dbReference type="PANTHER" id="PTHR33941">
    <property type="entry name" value="PROPANEDIOL UTILIZATION PROTEIN PDUA"/>
    <property type="match status" value="1"/>
</dbReference>
<evidence type="ECO:0000256" key="2">
    <source>
        <dbReference type="ARBA" id="ARBA00024446"/>
    </source>
</evidence>
<feature type="region of interest" description="Disordered" evidence="4">
    <location>
        <begin position="1"/>
        <end position="35"/>
    </location>
</feature>
<comment type="subcellular location">
    <subcellularLocation>
        <location evidence="1">Bacterial microcompartment</location>
    </subcellularLocation>
</comment>
<accession>A0A933LPD8</accession>
<dbReference type="SUPFAM" id="SSF143414">
    <property type="entry name" value="CcmK-like"/>
    <property type="match status" value="2"/>
</dbReference>
<dbReference type="AlphaFoldDB" id="A0A933LPD8"/>
<feature type="compositionally biased region" description="Polar residues" evidence="4">
    <location>
        <begin position="1"/>
        <end position="15"/>
    </location>
</feature>
<keyword evidence="2" id="KW-1283">Bacterial microcompartment</keyword>
<feature type="domain" description="BMC" evidence="5">
    <location>
        <begin position="176"/>
        <end position="260"/>
    </location>
</feature>
<reference evidence="6" key="1">
    <citation type="submission" date="2020-07" db="EMBL/GenBank/DDBJ databases">
        <title>Huge and variable diversity of episymbiotic CPR bacteria and DPANN archaea in groundwater ecosystems.</title>
        <authorList>
            <person name="He C.Y."/>
            <person name="Keren R."/>
            <person name="Whittaker M."/>
            <person name="Farag I.F."/>
            <person name="Doudna J."/>
            <person name="Cate J.H.D."/>
            <person name="Banfield J.F."/>
        </authorList>
    </citation>
    <scope>NUCLEOTIDE SEQUENCE</scope>
    <source>
        <strain evidence="6">NC_groundwater_1482_Ag_S-0.65um_47_24</strain>
    </source>
</reference>
<dbReference type="InterPro" id="IPR050575">
    <property type="entry name" value="BMC_shell"/>
</dbReference>
<evidence type="ECO:0000313" key="7">
    <source>
        <dbReference type="Proteomes" id="UP000772181"/>
    </source>
</evidence>
<feature type="domain" description="BMC" evidence="5">
    <location>
        <begin position="74"/>
        <end position="158"/>
    </location>
</feature>
<dbReference type="PROSITE" id="PS51930">
    <property type="entry name" value="BMC_2"/>
    <property type="match status" value="2"/>
</dbReference>
<sequence>MAIKQEASTRSSPKTTGGKENKTMERNKAEESMGVSLTKEKTAGFIQPKLEPSSMFFVQPSEQALTTASDQRKCFGLIETRGFLPLVIAADAMLKAANINLIRYERVMAELVAICVVGDISAVRIAVDSGIASAQNYGEVVASAVLSNPIPAVMEVLYHGYVNIKKEDLAPDWHSAIGIIETQGFVCAIVALDAMLKAANVNFSGLENTGAGSVVPIITGDLSAVRYAIEAGAEAAGRVGQVIATQVLARPQVTKEAVLPLSAANLSKLIPPPPAQPSLPHP</sequence>
<dbReference type="CDD" id="cd07045">
    <property type="entry name" value="BMC_CcmK_like"/>
    <property type="match status" value="2"/>
</dbReference>
<dbReference type="InterPro" id="IPR044872">
    <property type="entry name" value="CcmK/CsoS1_BMC"/>
</dbReference>
<organism evidence="6 7">
    <name type="scientific">Tectimicrobiota bacterium</name>
    <dbReference type="NCBI Taxonomy" id="2528274"/>
    <lineage>
        <taxon>Bacteria</taxon>
        <taxon>Pseudomonadati</taxon>
        <taxon>Nitrospinota/Tectimicrobiota group</taxon>
        <taxon>Candidatus Tectimicrobiota</taxon>
    </lineage>
</organism>
<dbReference type="PANTHER" id="PTHR33941:SF11">
    <property type="entry name" value="BACTERIAL MICROCOMPARTMENT SHELL PROTEIN PDUJ"/>
    <property type="match status" value="1"/>
</dbReference>
<evidence type="ECO:0000256" key="3">
    <source>
        <dbReference type="PROSITE-ProRule" id="PRU01278"/>
    </source>
</evidence>
<dbReference type="InterPro" id="IPR000249">
    <property type="entry name" value="BMC_dom"/>
</dbReference>
<evidence type="ECO:0000256" key="4">
    <source>
        <dbReference type="SAM" id="MobiDB-lite"/>
    </source>
</evidence>
<evidence type="ECO:0000256" key="1">
    <source>
        <dbReference type="ARBA" id="ARBA00024322"/>
    </source>
</evidence>
<dbReference type="Gene3D" id="3.30.70.1710">
    <property type="match status" value="2"/>
</dbReference>
<protein>
    <submittedName>
        <fullName evidence="6">BMC domain-containing protein</fullName>
    </submittedName>
</protein>
<name>A0A933LPD8_UNCTE</name>
<feature type="compositionally biased region" description="Basic and acidic residues" evidence="4">
    <location>
        <begin position="17"/>
        <end position="31"/>
    </location>
</feature>
<dbReference type="Pfam" id="PF00936">
    <property type="entry name" value="BMC"/>
    <property type="match status" value="2"/>
</dbReference>
<comment type="caution">
    <text evidence="6">The sequence shown here is derived from an EMBL/GenBank/DDBJ whole genome shotgun (WGS) entry which is preliminary data.</text>
</comment>
<comment type="similarity">
    <text evidence="3">Belongs to the bacterial microcompartments protein family.</text>
</comment>
<dbReference type="EMBL" id="JACQWF010000069">
    <property type="protein sequence ID" value="MBI4595033.1"/>
    <property type="molecule type" value="Genomic_DNA"/>
</dbReference>